<feature type="compositionally biased region" description="Polar residues" evidence="1">
    <location>
        <begin position="25"/>
        <end position="54"/>
    </location>
</feature>
<protein>
    <submittedName>
        <fullName evidence="2">Uncharacterized protein</fullName>
    </submittedName>
</protein>
<reference evidence="2 3" key="1">
    <citation type="submission" date="2017-11" db="EMBL/GenBank/DDBJ databases">
        <title>De novo assembly and phasing of dikaryotic genomes from two isolates of Puccinia coronata f. sp. avenae, the causal agent of oat crown rust.</title>
        <authorList>
            <person name="Miller M.E."/>
            <person name="Zhang Y."/>
            <person name="Omidvar V."/>
            <person name="Sperschneider J."/>
            <person name="Schwessinger B."/>
            <person name="Raley C."/>
            <person name="Palmer J.M."/>
            <person name="Garnica D."/>
            <person name="Upadhyaya N."/>
            <person name="Rathjen J."/>
            <person name="Taylor J.M."/>
            <person name="Park R.F."/>
            <person name="Dodds P.N."/>
            <person name="Hirsch C.D."/>
            <person name="Kianian S.F."/>
            <person name="Figueroa M."/>
        </authorList>
    </citation>
    <scope>NUCLEOTIDE SEQUENCE [LARGE SCALE GENOMIC DNA]</scope>
    <source>
        <strain evidence="2">12SD80</strain>
    </source>
</reference>
<name>A0A2N5VF84_9BASI</name>
<dbReference type="Proteomes" id="UP000235392">
    <property type="component" value="Unassembled WGS sequence"/>
</dbReference>
<evidence type="ECO:0000313" key="3">
    <source>
        <dbReference type="Proteomes" id="UP000235392"/>
    </source>
</evidence>
<gene>
    <name evidence="2" type="ORF">PCASD_03408</name>
</gene>
<evidence type="ECO:0000313" key="2">
    <source>
        <dbReference type="EMBL" id="PLW48658.1"/>
    </source>
</evidence>
<dbReference type="EMBL" id="PGCI01000022">
    <property type="protein sequence ID" value="PLW48658.1"/>
    <property type="molecule type" value="Genomic_DNA"/>
</dbReference>
<organism evidence="2 3">
    <name type="scientific">Puccinia coronata f. sp. avenae</name>
    <dbReference type="NCBI Taxonomy" id="200324"/>
    <lineage>
        <taxon>Eukaryota</taxon>
        <taxon>Fungi</taxon>
        <taxon>Dikarya</taxon>
        <taxon>Basidiomycota</taxon>
        <taxon>Pucciniomycotina</taxon>
        <taxon>Pucciniomycetes</taxon>
        <taxon>Pucciniales</taxon>
        <taxon>Pucciniaceae</taxon>
        <taxon>Puccinia</taxon>
    </lineage>
</organism>
<sequence length="54" mass="5584">AKPQTLAVKGDSAADLALMRPATHVKSTVNQPQPVRNGSATLDNNNSAPVDSTQ</sequence>
<accession>A0A2N5VF84</accession>
<dbReference type="AlphaFoldDB" id="A0A2N5VF84"/>
<comment type="caution">
    <text evidence="2">The sequence shown here is derived from an EMBL/GenBank/DDBJ whole genome shotgun (WGS) entry which is preliminary data.</text>
</comment>
<proteinExistence type="predicted"/>
<feature type="region of interest" description="Disordered" evidence="1">
    <location>
        <begin position="19"/>
        <end position="54"/>
    </location>
</feature>
<evidence type="ECO:0000256" key="1">
    <source>
        <dbReference type="SAM" id="MobiDB-lite"/>
    </source>
</evidence>
<feature type="non-terminal residue" evidence="2">
    <location>
        <position position="1"/>
    </location>
</feature>